<dbReference type="RefSeq" id="WP_379190915.1">
    <property type="nucleotide sequence ID" value="NZ_JBHSOW010000094.1"/>
</dbReference>
<evidence type="ECO:0008006" key="3">
    <source>
        <dbReference type="Google" id="ProtNLM"/>
    </source>
</evidence>
<comment type="caution">
    <text evidence="1">The sequence shown here is derived from an EMBL/GenBank/DDBJ whole genome shotgun (WGS) entry which is preliminary data.</text>
</comment>
<dbReference type="EMBL" id="JBHSOW010000094">
    <property type="protein sequence ID" value="MFC5652279.1"/>
    <property type="molecule type" value="Genomic_DNA"/>
</dbReference>
<gene>
    <name evidence="1" type="ORF">ACFPYJ_24830</name>
</gene>
<evidence type="ECO:0000313" key="1">
    <source>
        <dbReference type="EMBL" id="MFC5652279.1"/>
    </source>
</evidence>
<sequence length="90" mass="9528">MRSLARASIKDQVETIALNAAYALGQLEPQGIEMLISHITEGSSLTAENAAYGLQGAEHKDEKRRALAVFVLGMIGSSEGEVVLSLISSL</sequence>
<keyword evidence="2" id="KW-1185">Reference proteome</keyword>
<dbReference type="Proteomes" id="UP001596047">
    <property type="component" value="Unassembled WGS sequence"/>
</dbReference>
<proteinExistence type="predicted"/>
<reference evidence="2" key="1">
    <citation type="journal article" date="2019" name="Int. J. Syst. Evol. Microbiol.">
        <title>The Global Catalogue of Microorganisms (GCM) 10K type strain sequencing project: providing services to taxonomists for standard genome sequencing and annotation.</title>
        <authorList>
            <consortium name="The Broad Institute Genomics Platform"/>
            <consortium name="The Broad Institute Genome Sequencing Center for Infectious Disease"/>
            <person name="Wu L."/>
            <person name="Ma J."/>
        </authorList>
    </citation>
    <scope>NUCLEOTIDE SEQUENCE [LARGE SCALE GENOMIC DNA]</scope>
    <source>
        <strain evidence="2">CGMCC 1.3240</strain>
    </source>
</reference>
<evidence type="ECO:0000313" key="2">
    <source>
        <dbReference type="Proteomes" id="UP001596047"/>
    </source>
</evidence>
<name>A0ABW0W6B6_9BACL</name>
<protein>
    <recommendedName>
        <fullName evidence="3">HEAT repeat domain-containing protein</fullName>
    </recommendedName>
</protein>
<accession>A0ABW0W6B6</accession>
<organism evidence="1 2">
    <name type="scientific">Paenibacillus solisilvae</name>
    <dbReference type="NCBI Taxonomy" id="2486751"/>
    <lineage>
        <taxon>Bacteria</taxon>
        <taxon>Bacillati</taxon>
        <taxon>Bacillota</taxon>
        <taxon>Bacilli</taxon>
        <taxon>Bacillales</taxon>
        <taxon>Paenibacillaceae</taxon>
        <taxon>Paenibacillus</taxon>
    </lineage>
</organism>